<keyword evidence="2" id="KW-0732">Signal</keyword>
<accession>A0A975EZA8</accession>
<feature type="chain" id="PRO_5037655840" evidence="2">
    <location>
        <begin position="30"/>
        <end position="725"/>
    </location>
</feature>
<feature type="region of interest" description="Disordered" evidence="1">
    <location>
        <begin position="700"/>
        <end position="725"/>
    </location>
</feature>
<name>A0A975EZA8_9SPIR</name>
<reference evidence="3" key="2">
    <citation type="journal article" date="2021" name="Microbiol. Resour. Announc.">
        <title>Complete Genome Sequences of Three Human Oral Treponema parvum Isolates.</title>
        <authorList>
            <person name="Zeng H."/>
            <person name="Watt R.M."/>
        </authorList>
    </citation>
    <scope>NUCLEOTIDE SEQUENCE</scope>
    <source>
        <strain evidence="3">ATCC 700773</strain>
    </source>
</reference>
<reference evidence="3" key="1">
    <citation type="submission" date="2020-05" db="EMBL/GenBank/DDBJ databases">
        <authorList>
            <person name="Zeng H."/>
            <person name="Chan Y.K."/>
            <person name="Watt R.M."/>
        </authorList>
    </citation>
    <scope>NUCLEOTIDE SEQUENCE</scope>
    <source>
        <strain evidence="3">ATCC 700773</strain>
    </source>
</reference>
<dbReference type="RefSeq" id="WP_210118293.1">
    <property type="nucleotide sequence ID" value="NZ_CP054257.1"/>
</dbReference>
<feature type="signal peptide" evidence="2">
    <location>
        <begin position="1"/>
        <end position="29"/>
    </location>
</feature>
<protein>
    <submittedName>
        <fullName evidence="3">Uncharacterized protein</fullName>
    </submittedName>
</protein>
<dbReference type="EMBL" id="CP054257">
    <property type="protein sequence ID" value="QTQ11497.1"/>
    <property type="molecule type" value="Genomic_DNA"/>
</dbReference>
<evidence type="ECO:0000256" key="2">
    <source>
        <dbReference type="SAM" id="SignalP"/>
    </source>
</evidence>
<evidence type="ECO:0000256" key="1">
    <source>
        <dbReference type="SAM" id="MobiDB-lite"/>
    </source>
</evidence>
<dbReference type="AlphaFoldDB" id="A0A975EZA8"/>
<organism evidence="3 4">
    <name type="scientific">Treponema parvum</name>
    <dbReference type="NCBI Taxonomy" id="138851"/>
    <lineage>
        <taxon>Bacteria</taxon>
        <taxon>Pseudomonadati</taxon>
        <taxon>Spirochaetota</taxon>
        <taxon>Spirochaetia</taxon>
        <taxon>Spirochaetales</taxon>
        <taxon>Treponemataceae</taxon>
        <taxon>Treponema</taxon>
    </lineage>
</organism>
<evidence type="ECO:0000313" key="3">
    <source>
        <dbReference type="EMBL" id="QTQ11497.1"/>
    </source>
</evidence>
<gene>
    <name evidence="3" type="ORF">HRI96_04340</name>
</gene>
<sequence>MCFYKERITVFVCSVTMFFLFFASSGAQAQTGGAAQNSAKTANRQTAVRCLQLAKTYINQRDWAAASSNIEMGLGYDDGISDLWYFDAVVKTNTGGSRAEVKPLVERALTYGEWVDYDRDNARILYADILSDTGLYEKALEVLNAQPFLFSADAEYIRVKSFYRMHTEESLYKARDKVDASRRVYPHDSRFAGLFFKNEYEFWDRENATEQLRRIADFFIASIPSYVQTDPELELYAALFAKKAESVRLLKSYEARGLSHPMFASAALKAGLLSEKAAVEYFTGFSDTSVSLEDLTALAILITDEEVKSFLSEYLLSYDGLLTVDTDADLEANLFVDYFRGRPKDVRWDKNNDGIDEWTAACDFGVPVSIALPEKRLDVGYGSYPYVNRVSVKYSDGRKKDIFIADEKFAWTPFDIAPYAFFTQILGCEFYVPHVYGEVPAIDEKELTAAAIYCETDSGEYDGARVRFSILDGAPAAAYYTLNGKQYAKAFFENGIITLRIVDRDGDGIFETTETYAVDNEGDMALSEEGSRRIVNNVYGLSSDIKNLYVKTIRIDLNKDTVPDFTEEYLPYNGKITSWDYDNDGQWDVRYVRYPQKQGDNLLEDAMFYLAPGRSLAVVSSLDGEPFKIVYDNVEYAVEKGDLPGFYWVGDMGSLQNERDVITALEAEGEQGKSVLVESGENRILSVKMAERYFGRMIPAVPESENGGSPETAGAADGESTGAEF</sequence>
<dbReference type="Proteomes" id="UP000671995">
    <property type="component" value="Chromosome"/>
</dbReference>
<proteinExistence type="predicted"/>
<evidence type="ECO:0000313" key="4">
    <source>
        <dbReference type="Proteomes" id="UP000671995"/>
    </source>
</evidence>